<dbReference type="Gene3D" id="2.120.10.90">
    <property type="entry name" value="DNA gyrase/topoisomerase IV, subunit A, C-terminal"/>
    <property type="match status" value="1"/>
</dbReference>
<dbReference type="InterPro" id="IPR006691">
    <property type="entry name" value="GyrA/parC_rep"/>
</dbReference>
<dbReference type="GO" id="GO:0009330">
    <property type="term" value="C:DNA topoisomerase type II (double strand cut, ATP-hydrolyzing) complex"/>
    <property type="evidence" value="ECO:0007669"/>
    <property type="project" value="TreeGrafter"/>
</dbReference>
<proteinExistence type="predicted"/>
<dbReference type="GO" id="GO:0005524">
    <property type="term" value="F:ATP binding"/>
    <property type="evidence" value="ECO:0007669"/>
    <property type="project" value="InterPro"/>
</dbReference>
<dbReference type="EMBL" id="JAGYWB010000011">
    <property type="protein sequence ID" value="KAI0503930.1"/>
    <property type="molecule type" value="Genomic_DNA"/>
</dbReference>
<dbReference type="Proteomes" id="UP000829196">
    <property type="component" value="Unassembled WGS sequence"/>
</dbReference>
<evidence type="ECO:0000313" key="2">
    <source>
        <dbReference type="Proteomes" id="UP000829196"/>
    </source>
</evidence>
<keyword evidence="2" id="KW-1185">Reference proteome</keyword>
<dbReference type="InterPro" id="IPR035516">
    <property type="entry name" value="Gyrase/topoIV_suA_C"/>
</dbReference>
<accession>A0A8T3B3A3</accession>
<dbReference type="InterPro" id="IPR050220">
    <property type="entry name" value="Type_II_DNA_Topoisomerases"/>
</dbReference>
<dbReference type="Pfam" id="PF03989">
    <property type="entry name" value="DNA_gyraseA_C"/>
    <property type="match status" value="2"/>
</dbReference>
<reference evidence="1" key="1">
    <citation type="journal article" date="2022" name="Front. Genet.">
        <title>Chromosome-Scale Assembly of the Dendrobium nobile Genome Provides Insights Into the Molecular Mechanism of the Biosynthesis of the Medicinal Active Ingredient of Dendrobium.</title>
        <authorList>
            <person name="Xu Q."/>
            <person name="Niu S.-C."/>
            <person name="Li K.-L."/>
            <person name="Zheng P.-J."/>
            <person name="Zhang X.-J."/>
            <person name="Jia Y."/>
            <person name="Liu Y."/>
            <person name="Niu Y.-X."/>
            <person name="Yu L.-H."/>
            <person name="Chen D.-F."/>
            <person name="Zhang G.-Q."/>
        </authorList>
    </citation>
    <scope>NUCLEOTIDE SEQUENCE</scope>
    <source>
        <tissue evidence="1">Leaf</tissue>
    </source>
</reference>
<dbReference type="SUPFAM" id="SSF101904">
    <property type="entry name" value="GyrA/ParC C-terminal domain-like"/>
    <property type="match status" value="1"/>
</dbReference>
<dbReference type="GO" id="GO:0003677">
    <property type="term" value="F:DNA binding"/>
    <property type="evidence" value="ECO:0007669"/>
    <property type="project" value="InterPro"/>
</dbReference>
<dbReference type="GO" id="GO:0005737">
    <property type="term" value="C:cytoplasm"/>
    <property type="evidence" value="ECO:0007669"/>
    <property type="project" value="TreeGrafter"/>
</dbReference>
<dbReference type="OrthoDB" id="1742812at2759"/>
<sequence length="106" mass="12147">MNSPIHQTFPKEMKTRGVNSMRLKEGDKVASMNIIPFGMRKDFPRASDIPGSRGRYISPPWLLFLSESGYGKRVPLSEFRLSRFRSMGLIGYKEIISRISVYMMGL</sequence>
<name>A0A8T3B3A3_DENNO</name>
<protein>
    <submittedName>
        <fullName evidence="1">Uncharacterized protein</fullName>
    </submittedName>
</protein>
<gene>
    <name evidence="1" type="ORF">KFK09_014876</name>
</gene>
<organism evidence="1 2">
    <name type="scientific">Dendrobium nobile</name>
    <name type="common">Orchid</name>
    <dbReference type="NCBI Taxonomy" id="94219"/>
    <lineage>
        <taxon>Eukaryota</taxon>
        <taxon>Viridiplantae</taxon>
        <taxon>Streptophyta</taxon>
        <taxon>Embryophyta</taxon>
        <taxon>Tracheophyta</taxon>
        <taxon>Spermatophyta</taxon>
        <taxon>Magnoliopsida</taxon>
        <taxon>Liliopsida</taxon>
        <taxon>Asparagales</taxon>
        <taxon>Orchidaceae</taxon>
        <taxon>Epidendroideae</taxon>
        <taxon>Malaxideae</taxon>
        <taxon>Dendrobiinae</taxon>
        <taxon>Dendrobium</taxon>
    </lineage>
</organism>
<evidence type="ECO:0000313" key="1">
    <source>
        <dbReference type="EMBL" id="KAI0503930.1"/>
    </source>
</evidence>
<dbReference type="PANTHER" id="PTHR43493:SF5">
    <property type="entry name" value="DNA GYRASE SUBUNIT A, CHLOROPLASTIC_MITOCHONDRIAL"/>
    <property type="match status" value="1"/>
</dbReference>
<dbReference type="PANTHER" id="PTHR43493">
    <property type="entry name" value="DNA GYRASE/TOPOISOMERASE SUBUNIT A"/>
    <property type="match status" value="1"/>
</dbReference>
<dbReference type="GO" id="GO:0003918">
    <property type="term" value="F:DNA topoisomerase type II (double strand cut, ATP-hydrolyzing) activity"/>
    <property type="evidence" value="ECO:0007669"/>
    <property type="project" value="TreeGrafter"/>
</dbReference>
<comment type="caution">
    <text evidence="1">The sequence shown here is derived from an EMBL/GenBank/DDBJ whole genome shotgun (WGS) entry which is preliminary data.</text>
</comment>
<dbReference type="AlphaFoldDB" id="A0A8T3B3A3"/>
<dbReference type="GO" id="GO:0006265">
    <property type="term" value="P:DNA topological change"/>
    <property type="evidence" value="ECO:0007669"/>
    <property type="project" value="InterPro"/>
</dbReference>